<organism evidence="2 3">
    <name type="scientific">Allohahella marinimesophila</name>
    <dbReference type="NCBI Taxonomy" id="1054972"/>
    <lineage>
        <taxon>Bacteria</taxon>
        <taxon>Pseudomonadati</taxon>
        <taxon>Pseudomonadota</taxon>
        <taxon>Gammaproteobacteria</taxon>
        <taxon>Oceanospirillales</taxon>
        <taxon>Hahellaceae</taxon>
        <taxon>Allohahella</taxon>
    </lineage>
</organism>
<dbReference type="RefSeq" id="WP_344803805.1">
    <property type="nucleotide sequence ID" value="NZ_BAABBO010000001.1"/>
</dbReference>
<sequence>MEASVDSAYHPIHDSGLIQFEQMFAKGELKGLEQPLVIRGWRSPVRGRPLLHFLHGNGFCASVYWQMLAPLVCDNDGQEAPFDCIFTDLQGHGESEAGRHFLGWNGNAALATAVIESVAAQYGDVTRYAVGHSFGGVLTTLLCSRNPTLFSRAVLLDPVLFTPWMLRLLRVQKLVMPWYRTPFSQKALKRRDHWASFSHAADSLRGRGIYKGWCEASLQDFILGALKQRDGSAEVELRCPTWLEADIFDSVPYGLWSAIKRSRTPTRILYGERSYPFVAKSARLAGKRNSHFSFHELPGGHCFMQEDPQLARDELLRALGV</sequence>
<proteinExistence type="predicted"/>
<reference evidence="3" key="1">
    <citation type="journal article" date="2019" name="Int. J. Syst. Evol. Microbiol.">
        <title>The Global Catalogue of Microorganisms (GCM) 10K type strain sequencing project: providing services to taxonomists for standard genome sequencing and annotation.</title>
        <authorList>
            <consortium name="The Broad Institute Genomics Platform"/>
            <consortium name="The Broad Institute Genome Sequencing Center for Infectious Disease"/>
            <person name="Wu L."/>
            <person name="Ma J."/>
        </authorList>
    </citation>
    <scope>NUCLEOTIDE SEQUENCE [LARGE SCALE GENOMIC DNA]</scope>
    <source>
        <strain evidence="3">JCM 17555</strain>
    </source>
</reference>
<dbReference type="InterPro" id="IPR029058">
    <property type="entry name" value="AB_hydrolase_fold"/>
</dbReference>
<dbReference type="InterPro" id="IPR000073">
    <property type="entry name" value="AB_hydrolase_1"/>
</dbReference>
<gene>
    <name evidence="2" type="primary">poxA</name>
    <name evidence="2" type="ORF">GCM10022278_07560</name>
</gene>
<protein>
    <submittedName>
        <fullName evidence="2">Alpha/beta hydrolase PoxA</fullName>
    </submittedName>
</protein>
<keyword evidence="3" id="KW-1185">Reference proteome</keyword>
<dbReference type="SUPFAM" id="SSF53474">
    <property type="entry name" value="alpha/beta-Hydrolases"/>
    <property type="match status" value="1"/>
</dbReference>
<keyword evidence="2" id="KW-0378">Hydrolase</keyword>
<dbReference type="InterPro" id="IPR050266">
    <property type="entry name" value="AB_hydrolase_sf"/>
</dbReference>
<dbReference type="GO" id="GO:0016787">
    <property type="term" value="F:hydrolase activity"/>
    <property type="evidence" value="ECO:0007669"/>
    <property type="project" value="UniProtKB-KW"/>
</dbReference>
<feature type="domain" description="AB hydrolase-1" evidence="1">
    <location>
        <begin position="53"/>
        <end position="309"/>
    </location>
</feature>
<name>A0ABP7NNH9_9GAMM</name>
<evidence type="ECO:0000313" key="2">
    <source>
        <dbReference type="EMBL" id="GAA3950906.1"/>
    </source>
</evidence>
<dbReference type="EMBL" id="BAABBO010000001">
    <property type="protein sequence ID" value="GAA3950906.1"/>
    <property type="molecule type" value="Genomic_DNA"/>
</dbReference>
<dbReference type="Proteomes" id="UP001501337">
    <property type="component" value="Unassembled WGS sequence"/>
</dbReference>
<evidence type="ECO:0000259" key="1">
    <source>
        <dbReference type="Pfam" id="PF12697"/>
    </source>
</evidence>
<dbReference type="PANTHER" id="PTHR43798">
    <property type="entry name" value="MONOACYLGLYCEROL LIPASE"/>
    <property type="match status" value="1"/>
</dbReference>
<dbReference type="Gene3D" id="3.40.50.1820">
    <property type="entry name" value="alpha/beta hydrolase"/>
    <property type="match status" value="1"/>
</dbReference>
<dbReference type="PANTHER" id="PTHR43798:SF33">
    <property type="entry name" value="HYDROLASE, PUTATIVE (AFU_ORTHOLOGUE AFUA_2G14860)-RELATED"/>
    <property type="match status" value="1"/>
</dbReference>
<dbReference type="Pfam" id="PF12697">
    <property type="entry name" value="Abhydrolase_6"/>
    <property type="match status" value="1"/>
</dbReference>
<evidence type="ECO:0000313" key="3">
    <source>
        <dbReference type="Proteomes" id="UP001501337"/>
    </source>
</evidence>
<accession>A0ABP7NNH9</accession>
<comment type="caution">
    <text evidence="2">The sequence shown here is derived from an EMBL/GenBank/DDBJ whole genome shotgun (WGS) entry which is preliminary data.</text>
</comment>